<feature type="compositionally biased region" description="Basic and acidic residues" evidence="1">
    <location>
        <begin position="65"/>
        <end position="75"/>
    </location>
</feature>
<dbReference type="PANTHER" id="PTHR31157:SF1">
    <property type="entry name" value="SCP DOMAIN-CONTAINING PROTEIN"/>
    <property type="match status" value="1"/>
</dbReference>
<dbReference type="Gene3D" id="2.10.270.10">
    <property type="entry name" value="Cholin Binding"/>
    <property type="match status" value="1"/>
</dbReference>
<gene>
    <name evidence="3" type="ORF">DXC39_17720</name>
</gene>
<dbReference type="AlphaFoldDB" id="A0A3E4U483"/>
<feature type="region of interest" description="Disordered" evidence="1">
    <location>
        <begin position="47"/>
        <end position="80"/>
    </location>
</feature>
<dbReference type="InterPro" id="IPR008964">
    <property type="entry name" value="Invasin/intimin_cell_adhesion"/>
</dbReference>
<dbReference type="EMBL" id="QSSQ01000019">
    <property type="protein sequence ID" value="RGM01961.1"/>
    <property type="molecule type" value="Genomic_DNA"/>
</dbReference>
<dbReference type="SUPFAM" id="SSF69360">
    <property type="entry name" value="Cell wall binding repeat"/>
    <property type="match status" value="1"/>
</dbReference>
<evidence type="ECO:0000313" key="4">
    <source>
        <dbReference type="Proteomes" id="UP000261257"/>
    </source>
</evidence>
<feature type="region of interest" description="Disordered" evidence="1">
    <location>
        <begin position="477"/>
        <end position="521"/>
    </location>
</feature>
<dbReference type="Gene3D" id="2.60.40.10">
    <property type="entry name" value="Immunoglobulins"/>
    <property type="match status" value="1"/>
</dbReference>
<feature type="compositionally biased region" description="Gly residues" evidence="1">
    <location>
        <begin position="482"/>
        <end position="521"/>
    </location>
</feature>
<dbReference type="InterPro" id="IPR035940">
    <property type="entry name" value="CAP_sf"/>
</dbReference>
<proteinExistence type="predicted"/>
<protein>
    <recommendedName>
        <fullName evidence="2">SCP domain-containing protein</fullName>
    </recommendedName>
</protein>
<dbReference type="Pfam" id="PF00188">
    <property type="entry name" value="CAP"/>
    <property type="match status" value="1"/>
</dbReference>
<name>A0A3E4U483_9FIRM</name>
<dbReference type="Gene3D" id="2.60.40.1080">
    <property type="match status" value="1"/>
</dbReference>
<dbReference type="InterPro" id="IPR013783">
    <property type="entry name" value="Ig-like_fold"/>
</dbReference>
<reference evidence="3 4" key="1">
    <citation type="submission" date="2018-08" db="EMBL/GenBank/DDBJ databases">
        <title>A genome reference for cultivated species of the human gut microbiota.</title>
        <authorList>
            <person name="Zou Y."/>
            <person name="Xue W."/>
            <person name="Luo G."/>
        </authorList>
    </citation>
    <scope>NUCLEOTIDE SEQUENCE [LARGE SCALE GENOMIC DNA]</scope>
    <source>
        <strain evidence="3 4">TF05-11AC</strain>
    </source>
</reference>
<comment type="caution">
    <text evidence="3">The sequence shown here is derived from an EMBL/GenBank/DDBJ whole genome shotgun (WGS) entry which is preliminary data.</text>
</comment>
<dbReference type="Gene3D" id="3.40.33.10">
    <property type="entry name" value="CAP"/>
    <property type="match status" value="1"/>
</dbReference>
<evidence type="ECO:0000256" key="1">
    <source>
        <dbReference type="SAM" id="MobiDB-lite"/>
    </source>
</evidence>
<accession>A0A3E4U483</accession>
<feature type="domain" description="SCP" evidence="2">
    <location>
        <begin position="319"/>
        <end position="387"/>
    </location>
</feature>
<dbReference type="CDD" id="cd05379">
    <property type="entry name" value="CAP_bacterial"/>
    <property type="match status" value="1"/>
</dbReference>
<evidence type="ECO:0000259" key="2">
    <source>
        <dbReference type="Pfam" id="PF00188"/>
    </source>
</evidence>
<dbReference type="InterPro" id="IPR014044">
    <property type="entry name" value="CAP_dom"/>
</dbReference>
<organism evidence="3 4">
    <name type="scientific">Hungatella hathewayi</name>
    <dbReference type="NCBI Taxonomy" id="154046"/>
    <lineage>
        <taxon>Bacteria</taxon>
        <taxon>Bacillati</taxon>
        <taxon>Bacillota</taxon>
        <taxon>Clostridia</taxon>
        <taxon>Lachnospirales</taxon>
        <taxon>Lachnospiraceae</taxon>
        <taxon>Hungatella</taxon>
    </lineage>
</organism>
<dbReference type="SUPFAM" id="SSF49373">
    <property type="entry name" value="Invasin/intimin cell-adhesion fragments"/>
    <property type="match status" value="1"/>
</dbReference>
<sequence length="668" mass="73846">MVHLKSLQSGHEGGYEMKKKRILALALTFVLVCSNYAWADTGSRPEHGLGSEYASKVRTASSSNAEKDENYDKATDSNAQNKATRSNALLMKWDESEKITDIVLVNNYHRYVQIKWNVSGSYQCNLYRSEDGSDYIKLESGTWKRNYTDKTAEKGKTYQYKVTAVKRSSDETQDPQETEGRVLEVVVSDKEILMQDQEVTVGITGQVKITFSGFEEAPEGVWRSDNGNVISITQEGVFTAKKRGRANLFFQTADGYEVSCKYLCYDEMVPPSEDMYTSREWTVFRITNQNRMKEGHLPLSMVPLMQTGTDIRKKELTQKYSHIRPDGSSCFTVFNEIGYTTSSMGENIAWGYSSPAAVMNGWMHSSGHYKNIMNDNFVHFATGESNNYWVQMFSGCYDDKLNHMELFVPADMTFKKASAIEDFGVVAALNCTEHGISYMPVISQMCTGYDANQEGQQTITVKYKDLEASFTVTIKGGSSSNSGGGSGSGGGGSHSYGSGGSSSGGGGSSAGGTGKGPGAAGISGAESIPDYVVKGDWTQTKEGGWRFTDSNGMPYLNQWAAVYNPYANPTSRQNSFDWFFFDANGNMVTGWYQDGENLFYLNQNSDGTRGKMVTGWCWVPDQNGVQKCYYFNPNSDGTRGKMMRNGVIDGNTVNENGEWTVNGVVQTK</sequence>
<dbReference type="PANTHER" id="PTHR31157">
    <property type="entry name" value="SCP DOMAIN-CONTAINING PROTEIN"/>
    <property type="match status" value="1"/>
</dbReference>
<dbReference type="Proteomes" id="UP000261257">
    <property type="component" value="Unassembled WGS sequence"/>
</dbReference>
<dbReference type="SUPFAM" id="SSF55797">
    <property type="entry name" value="PR-1-like"/>
    <property type="match status" value="1"/>
</dbReference>
<evidence type="ECO:0000313" key="3">
    <source>
        <dbReference type="EMBL" id="RGM01961.1"/>
    </source>
</evidence>
<dbReference type="Gene3D" id="2.60.40.3630">
    <property type="match status" value="1"/>
</dbReference>